<accession>A0A5B7JQQ7</accession>
<dbReference type="Proteomes" id="UP000324222">
    <property type="component" value="Unassembled WGS sequence"/>
</dbReference>
<evidence type="ECO:0000313" key="2">
    <source>
        <dbReference type="Proteomes" id="UP000324222"/>
    </source>
</evidence>
<name>A0A5B7JQQ7_PORTR</name>
<comment type="caution">
    <text evidence="1">The sequence shown here is derived from an EMBL/GenBank/DDBJ whole genome shotgun (WGS) entry which is preliminary data.</text>
</comment>
<sequence length="65" mass="7195">MLSEAQASVVCCFTLSHHLYILHTPGRLFLPLHCLPFTPLVPLTSPRPSHPYPSIPCVMLRGGWG</sequence>
<keyword evidence="2" id="KW-1185">Reference proteome</keyword>
<evidence type="ECO:0000313" key="1">
    <source>
        <dbReference type="EMBL" id="MPC95457.1"/>
    </source>
</evidence>
<organism evidence="1 2">
    <name type="scientific">Portunus trituberculatus</name>
    <name type="common">Swimming crab</name>
    <name type="synonym">Neptunus trituberculatus</name>
    <dbReference type="NCBI Taxonomy" id="210409"/>
    <lineage>
        <taxon>Eukaryota</taxon>
        <taxon>Metazoa</taxon>
        <taxon>Ecdysozoa</taxon>
        <taxon>Arthropoda</taxon>
        <taxon>Crustacea</taxon>
        <taxon>Multicrustacea</taxon>
        <taxon>Malacostraca</taxon>
        <taxon>Eumalacostraca</taxon>
        <taxon>Eucarida</taxon>
        <taxon>Decapoda</taxon>
        <taxon>Pleocyemata</taxon>
        <taxon>Brachyura</taxon>
        <taxon>Eubrachyura</taxon>
        <taxon>Portunoidea</taxon>
        <taxon>Portunidae</taxon>
        <taxon>Portuninae</taxon>
        <taxon>Portunus</taxon>
    </lineage>
</organism>
<protein>
    <submittedName>
        <fullName evidence="1">Uncharacterized protein</fullName>
    </submittedName>
</protein>
<dbReference type="EMBL" id="VSRR010102329">
    <property type="protein sequence ID" value="MPC95457.1"/>
    <property type="molecule type" value="Genomic_DNA"/>
</dbReference>
<reference evidence="1 2" key="1">
    <citation type="submission" date="2019-05" db="EMBL/GenBank/DDBJ databases">
        <title>Another draft genome of Portunus trituberculatus and its Hox gene families provides insights of decapod evolution.</title>
        <authorList>
            <person name="Jeong J.-H."/>
            <person name="Song I."/>
            <person name="Kim S."/>
            <person name="Choi T."/>
            <person name="Kim D."/>
            <person name="Ryu S."/>
            <person name="Kim W."/>
        </authorList>
    </citation>
    <scope>NUCLEOTIDE SEQUENCE [LARGE SCALE GENOMIC DNA]</scope>
    <source>
        <tissue evidence="1">Muscle</tissue>
    </source>
</reference>
<proteinExistence type="predicted"/>
<dbReference type="AlphaFoldDB" id="A0A5B7JQQ7"/>
<gene>
    <name evidence="1" type="ORF">E2C01_090669</name>
</gene>